<sequence>MKNQKGSTSQKKRKKERFTKQANETLDACLDRIQLAGYMPVRRVEKPVFEEVLENGLKVNKVVSSSIEFDAILIKDEQ</sequence>
<dbReference type="Proteomes" id="UP000321400">
    <property type="component" value="Unassembled WGS sequence"/>
</dbReference>
<reference evidence="2 3" key="1">
    <citation type="submission" date="2019-07" db="EMBL/GenBank/DDBJ databases">
        <title>Whole genome shotgun sequence of Halolactibacillus alkaliphilus NBRC 103919.</title>
        <authorList>
            <person name="Hosoyama A."/>
            <person name="Uohara A."/>
            <person name="Ohji S."/>
            <person name="Ichikawa N."/>
        </authorList>
    </citation>
    <scope>NUCLEOTIDE SEQUENCE [LARGE SCALE GENOMIC DNA]</scope>
    <source>
        <strain evidence="2 3">NBRC 103919</strain>
    </source>
</reference>
<dbReference type="OrthoDB" id="2354098at2"/>
<evidence type="ECO:0000256" key="1">
    <source>
        <dbReference type="SAM" id="MobiDB-lite"/>
    </source>
</evidence>
<proteinExistence type="predicted"/>
<dbReference type="Pfam" id="PF14044">
    <property type="entry name" value="NETI"/>
    <property type="match status" value="1"/>
</dbReference>
<dbReference type="AlphaFoldDB" id="A0A511X2L1"/>
<protein>
    <recommendedName>
        <fullName evidence="4">NETI motif-containing protein</fullName>
    </recommendedName>
</protein>
<comment type="caution">
    <text evidence="2">The sequence shown here is derived from an EMBL/GenBank/DDBJ whole genome shotgun (WGS) entry which is preliminary data.</text>
</comment>
<evidence type="ECO:0000313" key="3">
    <source>
        <dbReference type="Proteomes" id="UP000321400"/>
    </source>
</evidence>
<name>A0A511X2L1_9BACI</name>
<accession>A0A511X2L1</accession>
<gene>
    <name evidence="2" type="ORF">HAL01_16370</name>
</gene>
<evidence type="ECO:0000313" key="2">
    <source>
        <dbReference type="EMBL" id="GEN57173.1"/>
    </source>
</evidence>
<dbReference type="InterPro" id="IPR025930">
    <property type="entry name" value="NETI"/>
</dbReference>
<keyword evidence="3" id="KW-1185">Reference proteome</keyword>
<organism evidence="2 3">
    <name type="scientific">Halolactibacillus alkaliphilus</name>
    <dbReference type="NCBI Taxonomy" id="442899"/>
    <lineage>
        <taxon>Bacteria</taxon>
        <taxon>Bacillati</taxon>
        <taxon>Bacillota</taxon>
        <taxon>Bacilli</taxon>
        <taxon>Bacillales</taxon>
        <taxon>Bacillaceae</taxon>
        <taxon>Halolactibacillus</taxon>
    </lineage>
</organism>
<evidence type="ECO:0008006" key="4">
    <source>
        <dbReference type="Google" id="ProtNLM"/>
    </source>
</evidence>
<dbReference type="EMBL" id="BJYE01000020">
    <property type="protein sequence ID" value="GEN57173.1"/>
    <property type="molecule type" value="Genomic_DNA"/>
</dbReference>
<feature type="region of interest" description="Disordered" evidence="1">
    <location>
        <begin position="1"/>
        <end position="20"/>
    </location>
</feature>